<protein>
    <submittedName>
        <fullName evidence="3">PLP-dependent transferase</fullName>
    </submittedName>
</protein>
<dbReference type="SUPFAM" id="SSF53383">
    <property type="entry name" value="PLP-dependent transferases"/>
    <property type="match status" value="1"/>
</dbReference>
<dbReference type="HOGENOM" id="CLU_017584_1_2_1"/>
<dbReference type="GO" id="GO:0030170">
    <property type="term" value="F:pyridoxal phosphate binding"/>
    <property type="evidence" value="ECO:0007669"/>
    <property type="project" value="InterPro"/>
</dbReference>
<dbReference type="Gene3D" id="3.40.640.10">
    <property type="entry name" value="Type I PLP-dependent aspartate aminotransferase-like (Major domain)"/>
    <property type="match status" value="1"/>
</dbReference>
<evidence type="ECO:0000313" key="4">
    <source>
        <dbReference type="Proteomes" id="UP000016922"/>
    </source>
</evidence>
<dbReference type="STRING" id="1116229.S3DP14"/>
<keyword evidence="1" id="KW-0663">Pyridoxal phosphate</keyword>
<feature type="domain" description="Aminotransferase class I/classII large" evidence="2">
    <location>
        <begin position="89"/>
        <end position="454"/>
    </location>
</feature>
<dbReference type="RefSeq" id="XP_008085567.1">
    <property type="nucleotide sequence ID" value="XM_008087376.1"/>
</dbReference>
<dbReference type="KEGG" id="glz:GLAREA_04999"/>
<keyword evidence="4" id="KW-1185">Reference proteome</keyword>
<proteinExistence type="predicted"/>
<dbReference type="eggNOG" id="KOG0256">
    <property type="taxonomic scope" value="Eukaryota"/>
</dbReference>
<dbReference type="PANTHER" id="PTHR43795:SF39">
    <property type="entry name" value="AMINOTRANSFERASE CLASS I_CLASSII DOMAIN-CONTAINING PROTEIN"/>
    <property type="match status" value="1"/>
</dbReference>
<sequence>MMSPQTHRQAKFGLSQKAAHNSVQGQPWDVIEKMLANIWAPDNPDGLSSMLNSQRVFLGVAENTLMQQEIANYIKYHSNIISNEHLGYGVGPRGSPRLKRALALFFNSEFRTSEPVLERELLVLPGVAAVIDALTWSTCNDGEGIITPVPFYTGFKPLISGRSRGILVPAPFQCIEGYQGLDDIFDPSMNKKALENAIIQATQDGVKVRAVMISNPQNPLGRCYPAETLREIARFCTSHELHLISDEIFAISVYVNPQAANVTPFTSILELDLDDCIDRHFVHVAYGMSKDFCATGLRLGVLQSRNEGLIAAVSSICVFGWVSYVTQDMWADILSDEQFLVDFKTKNRQLLAKHCSIMRSFLDQHGIPFYTNVNAGVFIWVDLRRYLYSEPGQNRAPNEADQASSMLDKYRDGELKLFNRFLEAGVGIARGSSFSTEELGWFRVSFAIEEQALNLGLQRMVACLVSIQAENENNKG</sequence>
<evidence type="ECO:0000313" key="3">
    <source>
        <dbReference type="EMBL" id="EPE28208.1"/>
    </source>
</evidence>
<dbReference type="PANTHER" id="PTHR43795">
    <property type="entry name" value="BIFUNCTIONAL ASPARTATE AMINOTRANSFERASE AND GLUTAMATE/ASPARTATE-PREPHENATE AMINOTRANSFERASE-RELATED"/>
    <property type="match status" value="1"/>
</dbReference>
<dbReference type="Gene3D" id="3.90.1150.10">
    <property type="entry name" value="Aspartate Aminotransferase, domain 1"/>
    <property type="match status" value="1"/>
</dbReference>
<dbReference type="Proteomes" id="UP000016922">
    <property type="component" value="Unassembled WGS sequence"/>
</dbReference>
<evidence type="ECO:0000259" key="2">
    <source>
        <dbReference type="Pfam" id="PF00155"/>
    </source>
</evidence>
<dbReference type="CDD" id="cd00609">
    <property type="entry name" value="AAT_like"/>
    <property type="match status" value="1"/>
</dbReference>
<dbReference type="GO" id="GO:0008483">
    <property type="term" value="F:transaminase activity"/>
    <property type="evidence" value="ECO:0007669"/>
    <property type="project" value="TreeGrafter"/>
</dbReference>
<dbReference type="OrthoDB" id="7042322at2759"/>
<name>S3DP14_GLAL2</name>
<dbReference type="InterPro" id="IPR050478">
    <property type="entry name" value="Ethylene_sulfur-biosynth"/>
</dbReference>
<keyword evidence="3" id="KW-0808">Transferase</keyword>
<dbReference type="EMBL" id="KE145369">
    <property type="protein sequence ID" value="EPE28208.1"/>
    <property type="molecule type" value="Genomic_DNA"/>
</dbReference>
<dbReference type="AlphaFoldDB" id="S3DP14"/>
<dbReference type="GO" id="GO:0006520">
    <property type="term" value="P:amino acid metabolic process"/>
    <property type="evidence" value="ECO:0007669"/>
    <property type="project" value="TreeGrafter"/>
</dbReference>
<dbReference type="Pfam" id="PF00155">
    <property type="entry name" value="Aminotran_1_2"/>
    <property type="match status" value="1"/>
</dbReference>
<dbReference type="InterPro" id="IPR015424">
    <property type="entry name" value="PyrdxlP-dep_Trfase"/>
</dbReference>
<dbReference type="GeneID" id="19464054"/>
<dbReference type="OMA" id="TGWYRIT"/>
<gene>
    <name evidence="3" type="ORF">GLAREA_04999</name>
</gene>
<accession>S3DP14</accession>
<reference evidence="3 4" key="1">
    <citation type="journal article" date="2013" name="BMC Genomics">
        <title>Genomics-driven discovery of the pneumocandin biosynthetic gene cluster in the fungus Glarea lozoyensis.</title>
        <authorList>
            <person name="Chen L."/>
            <person name="Yue Q."/>
            <person name="Zhang X."/>
            <person name="Xiang M."/>
            <person name="Wang C."/>
            <person name="Li S."/>
            <person name="Che Y."/>
            <person name="Ortiz-Lopez F.J."/>
            <person name="Bills G.F."/>
            <person name="Liu X."/>
            <person name="An Z."/>
        </authorList>
    </citation>
    <scope>NUCLEOTIDE SEQUENCE [LARGE SCALE GENOMIC DNA]</scope>
    <source>
        <strain evidence="4">ATCC 20868 / MF5171</strain>
    </source>
</reference>
<organism evidence="3 4">
    <name type="scientific">Glarea lozoyensis (strain ATCC 20868 / MF5171)</name>
    <dbReference type="NCBI Taxonomy" id="1116229"/>
    <lineage>
        <taxon>Eukaryota</taxon>
        <taxon>Fungi</taxon>
        <taxon>Dikarya</taxon>
        <taxon>Ascomycota</taxon>
        <taxon>Pezizomycotina</taxon>
        <taxon>Leotiomycetes</taxon>
        <taxon>Helotiales</taxon>
        <taxon>Helotiaceae</taxon>
        <taxon>Glarea</taxon>
    </lineage>
</organism>
<dbReference type="InterPro" id="IPR004839">
    <property type="entry name" value="Aminotransferase_I/II_large"/>
</dbReference>
<evidence type="ECO:0000256" key="1">
    <source>
        <dbReference type="ARBA" id="ARBA00022898"/>
    </source>
</evidence>
<dbReference type="InterPro" id="IPR015421">
    <property type="entry name" value="PyrdxlP-dep_Trfase_major"/>
</dbReference>
<dbReference type="PRINTS" id="PR00753">
    <property type="entry name" value="ACCSYNTHASE"/>
</dbReference>
<dbReference type="InterPro" id="IPR015422">
    <property type="entry name" value="PyrdxlP-dep_Trfase_small"/>
</dbReference>